<evidence type="ECO:0000313" key="3">
    <source>
        <dbReference type="Proteomes" id="UP001219518"/>
    </source>
</evidence>
<reference evidence="2" key="1">
    <citation type="submission" date="2021-07" db="EMBL/GenBank/DDBJ databases">
        <authorList>
            <person name="Catto M.A."/>
            <person name="Jacobson A."/>
            <person name="Kennedy G."/>
            <person name="Labadie P."/>
            <person name="Hunt B.G."/>
            <person name="Srinivasan R."/>
        </authorList>
    </citation>
    <scope>NUCLEOTIDE SEQUENCE</scope>
    <source>
        <strain evidence="2">PL_HMW_Pooled</strain>
        <tissue evidence="2">Head</tissue>
    </source>
</reference>
<gene>
    <name evidence="2" type="ORF">KUF71_019266</name>
</gene>
<dbReference type="SUPFAM" id="SSF81383">
    <property type="entry name" value="F-box domain"/>
    <property type="match status" value="1"/>
</dbReference>
<dbReference type="SUPFAM" id="SSF52047">
    <property type="entry name" value="RNI-like"/>
    <property type="match status" value="1"/>
</dbReference>
<dbReference type="InterPro" id="IPR001810">
    <property type="entry name" value="F-box_dom"/>
</dbReference>
<dbReference type="InterPro" id="IPR036047">
    <property type="entry name" value="F-box-like_dom_sf"/>
</dbReference>
<comment type="caution">
    <text evidence="2">The sequence shown here is derived from an EMBL/GenBank/DDBJ whole genome shotgun (WGS) entry which is preliminary data.</text>
</comment>
<name>A0AAE1GTD5_9NEOP</name>
<evidence type="ECO:0000313" key="2">
    <source>
        <dbReference type="EMBL" id="KAK3909010.1"/>
    </source>
</evidence>
<dbReference type="Pfam" id="PF12937">
    <property type="entry name" value="F-box-like"/>
    <property type="match status" value="1"/>
</dbReference>
<dbReference type="EMBL" id="JAHWGI010000083">
    <property type="protein sequence ID" value="KAK3909010.1"/>
    <property type="molecule type" value="Genomic_DNA"/>
</dbReference>
<dbReference type="Proteomes" id="UP001219518">
    <property type="component" value="Unassembled WGS sequence"/>
</dbReference>
<dbReference type="Gene3D" id="3.80.10.10">
    <property type="entry name" value="Ribonuclease Inhibitor"/>
    <property type="match status" value="1"/>
</dbReference>
<organism evidence="2 3">
    <name type="scientific">Frankliniella fusca</name>
    <dbReference type="NCBI Taxonomy" id="407009"/>
    <lineage>
        <taxon>Eukaryota</taxon>
        <taxon>Metazoa</taxon>
        <taxon>Ecdysozoa</taxon>
        <taxon>Arthropoda</taxon>
        <taxon>Hexapoda</taxon>
        <taxon>Insecta</taxon>
        <taxon>Pterygota</taxon>
        <taxon>Neoptera</taxon>
        <taxon>Paraneoptera</taxon>
        <taxon>Thysanoptera</taxon>
        <taxon>Terebrantia</taxon>
        <taxon>Thripoidea</taxon>
        <taxon>Thripidae</taxon>
        <taxon>Frankliniella</taxon>
    </lineage>
</organism>
<evidence type="ECO:0000259" key="1">
    <source>
        <dbReference type="PROSITE" id="PS50181"/>
    </source>
</evidence>
<dbReference type="Gene3D" id="1.20.1280.50">
    <property type="match status" value="1"/>
</dbReference>
<keyword evidence="3" id="KW-1185">Reference proteome</keyword>
<accession>A0AAE1GTD5</accession>
<dbReference type="PROSITE" id="PS50181">
    <property type="entry name" value="FBOX"/>
    <property type="match status" value="1"/>
</dbReference>
<dbReference type="SMART" id="SM00256">
    <property type="entry name" value="FBOX"/>
    <property type="match status" value="1"/>
</dbReference>
<protein>
    <submittedName>
        <fullName evidence="2">F-box only protein 3</fullName>
    </submittedName>
</protein>
<proteinExistence type="predicted"/>
<dbReference type="InterPro" id="IPR032675">
    <property type="entry name" value="LRR_dom_sf"/>
</dbReference>
<feature type="domain" description="F-box" evidence="1">
    <location>
        <begin position="86"/>
        <end position="132"/>
    </location>
</feature>
<sequence length="582" mass="63012">MFPDQKEKVACCINFGARRRKDADGGRRQRKFTYPPSTLTITLTRLVETEPPTLARLAGDSSSIGEREGIAFNLSAPQRYTMAGVELELLHLPDEILLLILQYVGQQDLLACRVACHRLARLGLHRAVWRHRRAMGFEERKGLYNGESQYHFNCVCPVLRLAPSVRTLALRIPEERPSPRLYTSTACGATKLAVALSAAGGPSLLEAVAVVRHQEALGRLRHLVLHFTAQAKNGDADAATSELLESAALTRGLEQLEVRGFVPVDITVRARPPGTPAHSPSLKVLIADFAYSNKSASFIDYVLSVHRDTLHEVLLYGCPAVTAASVASLPKLHTLSVDAFSGMAPLSACERLRTLSLTLWYGGMQAVPEAADLLKSLHKLNKCDLTTWGGADTAMVLINGLAASGCSQVTRLHVATQPGSGPELCGRGRLEPLLSALAALPALRRLYLDRVLAFSACSEFFRALETAAPALQCVGVLLSGTVSAGGNLCPHAWLHNSAVKDAMRANPGLHVQVETQLHAAGGPCRKWNRKVPCHAEEVASWRQGESKSKIVSLGIFAHCQSDKCNCARFNMPGLGTVKWCKI</sequence>
<dbReference type="AlphaFoldDB" id="A0AAE1GTD5"/>
<reference evidence="2" key="2">
    <citation type="journal article" date="2023" name="BMC Genomics">
        <title>Pest status, molecular evolution, and epigenetic factors derived from the genome assembly of Frankliniella fusca, a thysanopteran phytovirus vector.</title>
        <authorList>
            <person name="Catto M.A."/>
            <person name="Labadie P.E."/>
            <person name="Jacobson A.L."/>
            <person name="Kennedy G.G."/>
            <person name="Srinivasan R."/>
            <person name="Hunt B.G."/>
        </authorList>
    </citation>
    <scope>NUCLEOTIDE SEQUENCE</scope>
    <source>
        <strain evidence="2">PL_HMW_Pooled</strain>
    </source>
</reference>